<dbReference type="AlphaFoldDB" id="A0A542ZR19"/>
<comment type="caution">
    <text evidence="1">The sequence shown here is derived from an EMBL/GenBank/DDBJ whole genome shotgun (WGS) entry which is preliminary data.</text>
</comment>
<dbReference type="Proteomes" id="UP000316196">
    <property type="component" value="Unassembled WGS sequence"/>
</dbReference>
<organism evidence="1 2">
    <name type="scientific">Propioniferax innocua</name>
    <dbReference type="NCBI Taxonomy" id="1753"/>
    <lineage>
        <taxon>Bacteria</taxon>
        <taxon>Bacillati</taxon>
        <taxon>Actinomycetota</taxon>
        <taxon>Actinomycetes</taxon>
        <taxon>Propionibacteriales</taxon>
        <taxon>Propionibacteriaceae</taxon>
        <taxon>Propioniferax</taxon>
    </lineage>
</organism>
<gene>
    <name evidence="1" type="ORF">FB460_0592</name>
</gene>
<reference evidence="1 2" key="1">
    <citation type="submission" date="2019-06" db="EMBL/GenBank/DDBJ databases">
        <title>Sequencing the genomes of 1000 actinobacteria strains.</title>
        <authorList>
            <person name="Klenk H.-P."/>
        </authorList>
    </citation>
    <scope>NUCLEOTIDE SEQUENCE [LARGE SCALE GENOMIC DNA]</scope>
    <source>
        <strain evidence="1 2">DSM 8251</strain>
    </source>
</reference>
<dbReference type="RefSeq" id="WP_142092600.1">
    <property type="nucleotide sequence ID" value="NZ_BAAAMD010000001.1"/>
</dbReference>
<protein>
    <submittedName>
        <fullName evidence="1">Uncharacterized protein</fullName>
    </submittedName>
</protein>
<accession>A0A542ZR19</accession>
<name>A0A542ZR19_9ACTN</name>
<dbReference type="EMBL" id="VFOR01000001">
    <property type="protein sequence ID" value="TQL62802.1"/>
    <property type="molecule type" value="Genomic_DNA"/>
</dbReference>
<dbReference type="OrthoDB" id="5194365at2"/>
<evidence type="ECO:0000313" key="2">
    <source>
        <dbReference type="Proteomes" id="UP000316196"/>
    </source>
</evidence>
<proteinExistence type="predicted"/>
<sequence length="77" mass="8534">MLDNVTDLHSRQPVLGTFHAVSCRDGASLERDGQPYVAMNMLETSDGRPLCEIQFTDGIWFLANPETDLTRARSGHA</sequence>
<evidence type="ECO:0000313" key="1">
    <source>
        <dbReference type="EMBL" id="TQL62802.1"/>
    </source>
</evidence>
<keyword evidence="2" id="KW-1185">Reference proteome</keyword>